<dbReference type="EMBL" id="JBHTLU010000013">
    <property type="protein sequence ID" value="MFD1220337.1"/>
    <property type="molecule type" value="Genomic_DNA"/>
</dbReference>
<proteinExistence type="predicted"/>
<feature type="coiled-coil region" evidence="1">
    <location>
        <begin position="8"/>
        <end position="42"/>
    </location>
</feature>
<accession>A0ABW3UJ66</accession>
<organism evidence="2 3">
    <name type="scientific">Paenibacillus vulneris</name>
    <dbReference type="NCBI Taxonomy" id="1133364"/>
    <lineage>
        <taxon>Bacteria</taxon>
        <taxon>Bacillati</taxon>
        <taxon>Bacillota</taxon>
        <taxon>Bacilli</taxon>
        <taxon>Bacillales</taxon>
        <taxon>Paenibacillaceae</taxon>
        <taxon>Paenibacillus</taxon>
    </lineage>
</organism>
<gene>
    <name evidence="2" type="ORF">ACFQ4B_09415</name>
</gene>
<reference evidence="3" key="1">
    <citation type="journal article" date="2019" name="Int. J. Syst. Evol. Microbiol.">
        <title>The Global Catalogue of Microorganisms (GCM) 10K type strain sequencing project: providing services to taxonomists for standard genome sequencing and annotation.</title>
        <authorList>
            <consortium name="The Broad Institute Genomics Platform"/>
            <consortium name="The Broad Institute Genome Sequencing Center for Infectious Disease"/>
            <person name="Wu L."/>
            <person name="Ma J."/>
        </authorList>
    </citation>
    <scope>NUCLEOTIDE SEQUENCE [LARGE SCALE GENOMIC DNA]</scope>
    <source>
        <strain evidence="3">CCUG 53270</strain>
    </source>
</reference>
<evidence type="ECO:0000256" key="1">
    <source>
        <dbReference type="SAM" id="Coils"/>
    </source>
</evidence>
<protein>
    <submittedName>
        <fullName evidence="2">DUF2203 domain-containing protein</fullName>
    </submittedName>
</protein>
<name>A0ABW3UJ66_9BACL</name>
<sequence length="135" mass="15880">MGKKYYTLAEANAILPIVQQELEKLQDIKRRFRVKYEQLHQLKIYHRQQGVMVEEDPYFTLECEMEFMQLEGNAVLQSFELKGVQLKDVDTGLVDFPAWINGEEVLLCWRQGEPRVEHYHGLYDGFAGRKKITGE</sequence>
<dbReference type="InterPro" id="IPR018699">
    <property type="entry name" value="DUF2203"/>
</dbReference>
<evidence type="ECO:0000313" key="3">
    <source>
        <dbReference type="Proteomes" id="UP001597180"/>
    </source>
</evidence>
<dbReference type="PIRSF" id="PIRSF016498">
    <property type="entry name" value="UCP016498"/>
    <property type="match status" value="1"/>
</dbReference>
<dbReference type="Proteomes" id="UP001597180">
    <property type="component" value="Unassembled WGS sequence"/>
</dbReference>
<evidence type="ECO:0000313" key="2">
    <source>
        <dbReference type="EMBL" id="MFD1220337.1"/>
    </source>
</evidence>
<dbReference type="Pfam" id="PF09969">
    <property type="entry name" value="DUF2203"/>
    <property type="match status" value="1"/>
</dbReference>
<keyword evidence="3" id="KW-1185">Reference proteome</keyword>
<keyword evidence="1" id="KW-0175">Coiled coil</keyword>
<dbReference type="RefSeq" id="WP_079914433.1">
    <property type="nucleotide sequence ID" value="NZ_BAABJG010000006.1"/>
</dbReference>
<comment type="caution">
    <text evidence="2">The sequence shown here is derived from an EMBL/GenBank/DDBJ whole genome shotgun (WGS) entry which is preliminary data.</text>
</comment>